<feature type="region of interest" description="Disordered" evidence="1">
    <location>
        <begin position="52"/>
        <end position="180"/>
    </location>
</feature>
<evidence type="ECO:0000256" key="1">
    <source>
        <dbReference type="SAM" id="MobiDB-lite"/>
    </source>
</evidence>
<name>A0AAP3E7W9_9EURY</name>
<feature type="compositionally biased region" description="Low complexity" evidence="1">
    <location>
        <begin position="52"/>
        <end position="68"/>
    </location>
</feature>
<dbReference type="AlphaFoldDB" id="A0AAP3E7W9"/>
<dbReference type="EMBL" id="JAOPJZ010000008">
    <property type="protein sequence ID" value="MCU4752664.1"/>
    <property type="molecule type" value="Genomic_DNA"/>
</dbReference>
<dbReference type="RefSeq" id="WP_342808993.1">
    <property type="nucleotide sequence ID" value="NZ_JAOPJZ010000008.1"/>
</dbReference>
<evidence type="ECO:0000313" key="2">
    <source>
        <dbReference type="EMBL" id="MCU4752664.1"/>
    </source>
</evidence>
<accession>A0AAP3E7W9</accession>
<feature type="compositionally biased region" description="Polar residues" evidence="1">
    <location>
        <begin position="157"/>
        <end position="172"/>
    </location>
</feature>
<sequence>MRAVNTCDFCSEPAVGVFEIVPESLEPSEREQRRTALCESCQQRLETLLEPLLERATGGSRAGRATGAVDSSQSASLESERDTADGNGVDGNGPAVDGSERGKPNAPLNDEPGGVLLEPGSAPSDDSTATEENEAGAAQANDGDTGGSSDEPVSPKPDSSTGDETADESSTPPRAYGKVRRLLRNREFPMARADVEGLAAGAYDLERHEVDAIIEYAIEQGELVESGGKLRRA</sequence>
<reference evidence="2 3" key="1">
    <citation type="submission" date="2022-09" db="EMBL/GenBank/DDBJ databases">
        <title>Enrichment on poylsaccharides allowed isolation of novel metabolic and taxonomic groups of Haloarchaea.</title>
        <authorList>
            <person name="Sorokin D.Y."/>
            <person name="Elcheninov A.G."/>
            <person name="Khizhniak T.V."/>
            <person name="Kolganova T.V."/>
            <person name="Kublanov I.V."/>
        </authorList>
    </citation>
    <scope>NUCLEOTIDE SEQUENCE [LARGE SCALE GENOMIC DNA]</scope>
    <source>
        <strain evidence="2 3">AArc-curdl1</strain>
    </source>
</reference>
<proteinExistence type="predicted"/>
<dbReference type="Proteomes" id="UP001321047">
    <property type="component" value="Unassembled WGS sequence"/>
</dbReference>
<comment type="caution">
    <text evidence="2">The sequence shown here is derived from an EMBL/GenBank/DDBJ whole genome shotgun (WGS) entry which is preliminary data.</text>
</comment>
<gene>
    <name evidence="2" type="ORF">OB919_11875</name>
</gene>
<organism evidence="2 3">
    <name type="scientific">Natronosalvus hydrolyticus</name>
    <dbReference type="NCBI Taxonomy" id="2979988"/>
    <lineage>
        <taxon>Archaea</taxon>
        <taxon>Methanobacteriati</taxon>
        <taxon>Methanobacteriota</taxon>
        <taxon>Stenosarchaea group</taxon>
        <taxon>Halobacteria</taxon>
        <taxon>Halobacteriales</taxon>
        <taxon>Natrialbaceae</taxon>
        <taxon>Natronosalvus</taxon>
    </lineage>
</organism>
<protein>
    <submittedName>
        <fullName evidence="2">Uncharacterized protein</fullName>
    </submittedName>
</protein>
<keyword evidence="3" id="KW-1185">Reference proteome</keyword>
<evidence type="ECO:0000313" key="3">
    <source>
        <dbReference type="Proteomes" id="UP001321047"/>
    </source>
</evidence>